<dbReference type="Gene3D" id="1.10.10.10">
    <property type="entry name" value="Winged helix-like DNA-binding domain superfamily/Winged helix DNA-binding domain"/>
    <property type="match status" value="1"/>
</dbReference>
<dbReference type="PROSITE" id="PS50931">
    <property type="entry name" value="HTH_LYSR"/>
    <property type="match status" value="1"/>
</dbReference>
<evidence type="ECO:0000256" key="2">
    <source>
        <dbReference type="ARBA" id="ARBA00023015"/>
    </source>
</evidence>
<evidence type="ECO:0000256" key="4">
    <source>
        <dbReference type="ARBA" id="ARBA00023163"/>
    </source>
</evidence>
<dbReference type="InterPro" id="IPR036388">
    <property type="entry name" value="WH-like_DNA-bd_sf"/>
</dbReference>
<dbReference type="Pfam" id="PF03466">
    <property type="entry name" value="LysR_substrate"/>
    <property type="match status" value="1"/>
</dbReference>
<dbReference type="RefSeq" id="WP_089064786.1">
    <property type="nucleotide sequence ID" value="NZ_CP022316.1"/>
</dbReference>
<evidence type="ECO:0000259" key="5">
    <source>
        <dbReference type="PROSITE" id="PS50931"/>
    </source>
</evidence>
<keyword evidence="7" id="KW-1185">Reference proteome</keyword>
<accession>A0A220UBV1</accession>
<feature type="domain" description="HTH lysR-type" evidence="5">
    <location>
        <begin position="9"/>
        <end position="66"/>
    </location>
</feature>
<dbReference type="GO" id="GO:0000976">
    <property type="term" value="F:transcription cis-regulatory region binding"/>
    <property type="evidence" value="ECO:0007669"/>
    <property type="project" value="TreeGrafter"/>
</dbReference>
<dbReference type="EMBL" id="CP022316">
    <property type="protein sequence ID" value="ASK65545.1"/>
    <property type="molecule type" value="Genomic_DNA"/>
</dbReference>
<name>A0A220UBV1_9MICO</name>
<evidence type="ECO:0000256" key="3">
    <source>
        <dbReference type="ARBA" id="ARBA00023125"/>
    </source>
</evidence>
<reference evidence="7" key="1">
    <citation type="submission" date="2017-07" db="EMBL/GenBank/DDBJ databases">
        <title>Brachybacterium sp. VR2415.</title>
        <authorList>
            <person name="Tak E.J."/>
            <person name="Bae J.-W."/>
        </authorList>
    </citation>
    <scope>NUCLEOTIDE SEQUENCE [LARGE SCALE GENOMIC DNA]</scope>
    <source>
        <strain evidence="7">VR2415</strain>
    </source>
</reference>
<keyword evidence="3" id="KW-0238">DNA-binding</keyword>
<dbReference type="OrthoDB" id="9808620at2"/>
<comment type="similarity">
    <text evidence="1">Belongs to the LysR transcriptional regulatory family.</text>
</comment>
<sequence>MGVSKDWWPNLRTLALFVAVVEEGSVGAGARRVGMAQSNASRTVAELEASVGLTLLERYPAGAVPTPSGRALAGHAREVLESAEGLRDWAIQTSDAPPARLRVGASMTIAETLLPAWLAAVRARVQDARIDVSVLNSAQVIDQVQQGHLQLGFVETPHVPVRLQVRVVQEDELLVAIGPHHEWASRTGQISLRELAATPLVVREPGSGTREALQELLADHVPVEPAQVLSSNAAVRVAVAAGVGPAVLSELALRDHLARGHLLRVPFEGRGITRPLTAVWSGPRRLTGLAGELVAVAAAT</sequence>
<evidence type="ECO:0000256" key="1">
    <source>
        <dbReference type="ARBA" id="ARBA00009437"/>
    </source>
</evidence>
<dbReference type="GO" id="GO:0003700">
    <property type="term" value="F:DNA-binding transcription factor activity"/>
    <property type="evidence" value="ECO:0007669"/>
    <property type="project" value="InterPro"/>
</dbReference>
<keyword evidence="4" id="KW-0804">Transcription</keyword>
<dbReference type="InterPro" id="IPR005119">
    <property type="entry name" value="LysR_subst-bd"/>
</dbReference>
<proteinExistence type="inferred from homology"/>
<dbReference type="InterPro" id="IPR036390">
    <property type="entry name" value="WH_DNA-bd_sf"/>
</dbReference>
<dbReference type="Gene3D" id="3.40.190.10">
    <property type="entry name" value="Periplasmic binding protein-like II"/>
    <property type="match status" value="2"/>
</dbReference>
<dbReference type="SUPFAM" id="SSF53850">
    <property type="entry name" value="Periplasmic binding protein-like II"/>
    <property type="match status" value="1"/>
</dbReference>
<dbReference type="PANTHER" id="PTHR30126:SF39">
    <property type="entry name" value="HTH-TYPE TRANSCRIPTIONAL REGULATOR CYSL"/>
    <property type="match status" value="1"/>
</dbReference>
<gene>
    <name evidence="6" type="ORF">CFK39_06515</name>
</gene>
<keyword evidence="2" id="KW-0805">Transcription regulation</keyword>
<organism evidence="6 7">
    <name type="scientific">Brachybacterium avium</name>
    <dbReference type="NCBI Taxonomy" id="2017485"/>
    <lineage>
        <taxon>Bacteria</taxon>
        <taxon>Bacillati</taxon>
        <taxon>Actinomycetota</taxon>
        <taxon>Actinomycetes</taxon>
        <taxon>Micrococcales</taxon>
        <taxon>Dermabacteraceae</taxon>
        <taxon>Brachybacterium</taxon>
    </lineage>
</organism>
<dbReference type="SUPFAM" id="SSF46785">
    <property type="entry name" value="Winged helix' DNA-binding domain"/>
    <property type="match status" value="1"/>
</dbReference>
<dbReference type="KEGG" id="brv:CFK39_06515"/>
<protein>
    <submittedName>
        <fullName evidence="6">LysR family transcriptional regulator</fullName>
    </submittedName>
</protein>
<dbReference type="AlphaFoldDB" id="A0A220UBV1"/>
<dbReference type="Proteomes" id="UP000198398">
    <property type="component" value="Chromosome"/>
</dbReference>
<evidence type="ECO:0000313" key="6">
    <source>
        <dbReference type="EMBL" id="ASK65545.1"/>
    </source>
</evidence>
<evidence type="ECO:0000313" key="7">
    <source>
        <dbReference type="Proteomes" id="UP000198398"/>
    </source>
</evidence>
<dbReference type="Pfam" id="PF00126">
    <property type="entry name" value="HTH_1"/>
    <property type="match status" value="1"/>
</dbReference>
<dbReference type="InterPro" id="IPR000847">
    <property type="entry name" value="LysR_HTH_N"/>
</dbReference>
<dbReference type="PANTHER" id="PTHR30126">
    <property type="entry name" value="HTH-TYPE TRANSCRIPTIONAL REGULATOR"/>
    <property type="match status" value="1"/>
</dbReference>